<dbReference type="KEGG" id="cle:Clole_3191"/>
<dbReference type="AlphaFoldDB" id="F2JPV0"/>
<evidence type="ECO:0000256" key="2">
    <source>
        <dbReference type="ARBA" id="ARBA00022840"/>
    </source>
</evidence>
<dbReference type="InterPro" id="IPR003439">
    <property type="entry name" value="ABC_transporter-like_ATP-bd"/>
</dbReference>
<dbReference type="Proteomes" id="UP000008467">
    <property type="component" value="Chromosome"/>
</dbReference>
<gene>
    <name evidence="4" type="ordered locus">Clole_3191</name>
</gene>
<dbReference type="Pfam" id="PF00005">
    <property type="entry name" value="ABC_tran"/>
    <property type="match status" value="1"/>
</dbReference>
<dbReference type="HOGENOM" id="CLU_000604_1_2_9"/>
<dbReference type="InterPro" id="IPR003593">
    <property type="entry name" value="AAA+_ATPase"/>
</dbReference>
<accession>F2JPV0</accession>
<dbReference type="STRING" id="642492.Clole_3191"/>
<organism evidence="4 5">
    <name type="scientific">Cellulosilyticum lentocellum (strain ATCC 49066 / DSM 5427 / NCIMB 11756 / RHM5)</name>
    <name type="common">Clostridium lentocellum</name>
    <dbReference type="NCBI Taxonomy" id="642492"/>
    <lineage>
        <taxon>Bacteria</taxon>
        <taxon>Bacillati</taxon>
        <taxon>Bacillota</taxon>
        <taxon>Clostridia</taxon>
        <taxon>Lachnospirales</taxon>
        <taxon>Cellulosilyticaceae</taxon>
        <taxon>Cellulosilyticum</taxon>
    </lineage>
</organism>
<evidence type="ECO:0000256" key="1">
    <source>
        <dbReference type="ARBA" id="ARBA00022741"/>
    </source>
</evidence>
<dbReference type="PROSITE" id="PS00211">
    <property type="entry name" value="ABC_TRANSPORTER_1"/>
    <property type="match status" value="1"/>
</dbReference>
<evidence type="ECO:0000259" key="3">
    <source>
        <dbReference type="PROSITE" id="PS50893"/>
    </source>
</evidence>
<evidence type="ECO:0000313" key="5">
    <source>
        <dbReference type="Proteomes" id="UP000008467"/>
    </source>
</evidence>
<dbReference type="GO" id="GO:0016887">
    <property type="term" value="F:ATP hydrolysis activity"/>
    <property type="evidence" value="ECO:0007669"/>
    <property type="project" value="InterPro"/>
</dbReference>
<dbReference type="RefSeq" id="WP_013658163.1">
    <property type="nucleotide sequence ID" value="NC_015275.1"/>
</dbReference>
<dbReference type="eggNOG" id="COG1131">
    <property type="taxonomic scope" value="Bacteria"/>
</dbReference>
<proteinExistence type="predicted"/>
<keyword evidence="4" id="KW-0378">Hydrolase</keyword>
<dbReference type="GO" id="GO:0005524">
    <property type="term" value="F:ATP binding"/>
    <property type="evidence" value="ECO:0007669"/>
    <property type="project" value="UniProtKB-KW"/>
</dbReference>
<keyword evidence="1" id="KW-0547">Nucleotide-binding</keyword>
<feature type="domain" description="ABC transporter" evidence="3">
    <location>
        <begin position="5"/>
        <end position="235"/>
    </location>
</feature>
<dbReference type="PROSITE" id="PS50893">
    <property type="entry name" value="ABC_TRANSPORTER_2"/>
    <property type="match status" value="1"/>
</dbReference>
<keyword evidence="5" id="KW-1185">Reference proteome</keyword>
<dbReference type="PANTHER" id="PTHR43582:SF2">
    <property type="entry name" value="LINEARMYCIN RESISTANCE ATP-BINDING PROTEIN LNRL"/>
    <property type="match status" value="1"/>
</dbReference>
<dbReference type="EC" id="3.6.3.25" evidence="4"/>
<dbReference type="Gene3D" id="3.40.50.300">
    <property type="entry name" value="P-loop containing nucleotide triphosphate hydrolases"/>
    <property type="match status" value="1"/>
</dbReference>
<dbReference type="EMBL" id="CP002582">
    <property type="protein sequence ID" value="ADZ84885.1"/>
    <property type="molecule type" value="Genomic_DNA"/>
</dbReference>
<keyword evidence="2" id="KW-0067">ATP-binding</keyword>
<protein>
    <submittedName>
        <fullName evidence="4">Sulfate-transporting ATPase</fullName>
        <ecNumber evidence="4">3.6.3.25</ecNumber>
    </submittedName>
</protein>
<dbReference type="InterPro" id="IPR017871">
    <property type="entry name" value="ABC_transporter-like_CS"/>
</dbReference>
<reference evidence="4 5" key="1">
    <citation type="journal article" date="2011" name="J. Bacteriol.">
        <title>Complete genome sequence of the cellulose-degrading bacterium Cellulosilyticum lentocellum.</title>
        <authorList>
            <consortium name="US DOE Joint Genome Institute"/>
            <person name="Miller D.A."/>
            <person name="Suen G."/>
            <person name="Bruce D."/>
            <person name="Copeland A."/>
            <person name="Cheng J.F."/>
            <person name="Detter C."/>
            <person name="Goodwin L.A."/>
            <person name="Han C.S."/>
            <person name="Hauser L.J."/>
            <person name="Land M.L."/>
            <person name="Lapidus A."/>
            <person name="Lucas S."/>
            <person name="Meincke L."/>
            <person name="Pitluck S."/>
            <person name="Tapia R."/>
            <person name="Teshima H."/>
            <person name="Woyke T."/>
            <person name="Fox B.G."/>
            <person name="Angert E.R."/>
            <person name="Currie C.R."/>
        </authorList>
    </citation>
    <scope>NUCLEOTIDE SEQUENCE [LARGE SCALE GENOMIC DNA]</scope>
    <source>
        <strain evidence="5">ATCC 49066 / DSM 5427 / NCIMB 11756 / RHM5</strain>
    </source>
</reference>
<dbReference type="InterPro" id="IPR027417">
    <property type="entry name" value="P-loop_NTPase"/>
</dbReference>
<dbReference type="PANTHER" id="PTHR43582">
    <property type="entry name" value="LINEARMYCIN RESISTANCE ATP-BINDING PROTEIN LNRL"/>
    <property type="match status" value="1"/>
</dbReference>
<dbReference type="SUPFAM" id="SSF52540">
    <property type="entry name" value="P-loop containing nucleoside triphosphate hydrolases"/>
    <property type="match status" value="1"/>
</dbReference>
<sequence>MGAFVEVNKLVKMYGDFCAVDHLSVSIEEGEIFGLLGPNGAGKSTTLSAITTLNNFEKGSIKVGGFDIVKDKMKVKALVGMVPQDIAVYKHLNALENVKFFASFYGLKGKALEEAALEALEFVGLSEKLKMKPRQMSGGMQRRLNIACGIAHRPKLIVMDEPTVGVDAQSREHILNSIRILKQKGTTVIYTSHYMQEVEEICDHIAIVDHGKLIANGTKEELVSLVTDIKGCSITTRITSKVDTEQLKKELSVLPGVVRVSLEENEIHLDLSIKCENMMPILEVINNDKLPIMNVTSEKPNLDMTFLSLTGRELR</sequence>
<name>F2JPV0_CELLD</name>
<dbReference type="SMART" id="SM00382">
    <property type="entry name" value="AAA"/>
    <property type="match status" value="1"/>
</dbReference>
<evidence type="ECO:0000313" key="4">
    <source>
        <dbReference type="EMBL" id="ADZ84885.1"/>
    </source>
</evidence>